<dbReference type="STRING" id="926550.CLDAP_03570"/>
<dbReference type="HOGENOM" id="CLU_1944730_0_0_0"/>
<keyword evidence="2" id="KW-1185">Reference proteome</keyword>
<name>I0HZF9_CALAS</name>
<dbReference type="EMBL" id="AP012337">
    <property type="protein sequence ID" value="BAL98396.1"/>
    <property type="molecule type" value="Genomic_DNA"/>
</dbReference>
<organism evidence="1 2">
    <name type="scientific">Caldilinea aerophila (strain DSM 14535 / JCM 11387 / NBRC 104270 / STL-6-O1)</name>
    <dbReference type="NCBI Taxonomy" id="926550"/>
    <lineage>
        <taxon>Bacteria</taxon>
        <taxon>Bacillati</taxon>
        <taxon>Chloroflexota</taxon>
        <taxon>Caldilineae</taxon>
        <taxon>Caldilineales</taxon>
        <taxon>Caldilineaceae</taxon>
        <taxon>Caldilinea</taxon>
    </lineage>
</organism>
<reference evidence="1 2" key="1">
    <citation type="submission" date="2012-02" db="EMBL/GenBank/DDBJ databases">
        <title>Complete genome sequence of Caldilinea aerophila DSM 14535 (= NBRC 102666).</title>
        <authorList>
            <person name="Oguchi A."/>
            <person name="Hosoyama A."/>
            <person name="Sekine M."/>
            <person name="Fukai R."/>
            <person name="Kato Y."/>
            <person name="Nakamura S."/>
            <person name="Hanada S."/>
            <person name="Yamazaki S."/>
            <person name="Fujita N."/>
        </authorList>
    </citation>
    <scope>NUCLEOTIDE SEQUENCE [LARGE SCALE GENOMIC DNA]</scope>
    <source>
        <strain evidence="2">DSM 14535 / JCM 11387 / NBRC 104270 / STL-6-O1</strain>
    </source>
</reference>
<proteinExistence type="predicted"/>
<protein>
    <submittedName>
        <fullName evidence="1">Uncharacterized protein</fullName>
    </submittedName>
</protein>
<dbReference type="Proteomes" id="UP000007880">
    <property type="component" value="Chromosome"/>
</dbReference>
<accession>I0HZF9</accession>
<gene>
    <name evidence="1" type="ordered locus">CLDAP_03570</name>
</gene>
<sequence length="129" mass="13829">MLVPLILSGCSADNAPSSAEARRTLCQTLNSLREATSGLSQIDANTSVSQLRDMRERVGRWVEAARLANTVLQLQQITEMVNAFDSFSRAVDTLNPDVRVGAAAAGLQASSAQILTAFNQAYRVAQCSQ</sequence>
<dbReference type="KEGG" id="cap:CLDAP_03570"/>
<evidence type="ECO:0000313" key="1">
    <source>
        <dbReference type="EMBL" id="BAL98396.1"/>
    </source>
</evidence>
<evidence type="ECO:0000313" key="2">
    <source>
        <dbReference type="Proteomes" id="UP000007880"/>
    </source>
</evidence>
<dbReference type="AlphaFoldDB" id="I0HZF9"/>